<dbReference type="AlphaFoldDB" id="A0A645E9T0"/>
<reference evidence="1" key="1">
    <citation type="submission" date="2019-08" db="EMBL/GenBank/DDBJ databases">
        <authorList>
            <person name="Kucharzyk K."/>
            <person name="Murdoch R.W."/>
            <person name="Higgins S."/>
            <person name="Loffler F."/>
        </authorList>
    </citation>
    <scope>NUCLEOTIDE SEQUENCE</scope>
</reference>
<comment type="caution">
    <text evidence="1">The sequence shown here is derived from an EMBL/GenBank/DDBJ whole genome shotgun (WGS) entry which is preliminary data.</text>
</comment>
<evidence type="ECO:0000313" key="1">
    <source>
        <dbReference type="EMBL" id="MPM98560.1"/>
    </source>
</evidence>
<sequence>MFGLQSAFGVTVDEAETAAAGFGFEFSAMRKAQAPVVGDELVLKGAAAALTVGKSVGFSQPDARRGVVDLGDGENPAGPGGVVAGIVADRVGVHPVGYLARRSPGAVIHIRRQRLRAAVGRRGGNRQRHQLAFVGFEAFRQIGGDIAVEILLPVEVAVGPDIGVAHEAIVVVGIQRDAQRQLLDVGDAGGLLGRTSRAGQRWKQNRRENRNDCNYD</sequence>
<gene>
    <name evidence="1" type="ORF">SDC9_145748</name>
</gene>
<dbReference type="EMBL" id="VSSQ01044709">
    <property type="protein sequence ID" value="MPM98560.1"/>
    <property type="molecule type" value="Genomic_DNA"/>
</dbReference>
<organism evidence="1">
    <name type="scientific">bioreactor metagenome</name>
    <dbReference type="NCBI Taxonomy" id="1076179"/>
    <lineage>
        <taxon>unclassified sequences</taxon>
        <taxon>metagenomes</taxon>
        <taxon>ecological metagenomes</taxon>
    </lineage>
</organism>
<protein>
    <submittedName>
        <fullName evidence="1">Uncharacterized protein</fullName>
    </submittedName>
</protein>
<proteinExistence type="predicted"/>
<name>A0A645E9T0_9ZZZZ</name>
<accession>A0A645E9T0</accession>